<dbReference type="PANTHER" id="PTHR11963">
    <property type="entry name" value="LEUCINE AMINOPEPTIDASE-RELATED"/>
    <property type="match status" value="1"/>
</dbReference>
<dbReference type="AlphaFoldDB" id="A0AAW2Z6A7"/>
<evidence type="ECO:0000259" key="8">
    <source>
        <dbReference type="PROSITE" id="PS00631"/>
    </source>
</evidence>
<comment type="catalytic activity">
    <reaction evidence="1">
        <text>Release of an N-terminal amino acid, Xaa-|-Yaa-, in which Xaa is preferably Leu, but may be other amino acids including Pro although not Arg or Lys, and Yaa may be Pro. Amino acid amides and methyl esters are also readily hydrolyzed, but rates on arylamides are exceedingly low.</text>
        <dbReference type="EC" id="3.4.11.1"/>
    </reaction>
</comment>
<evidence type="ECO:0000256" key="6">
    <source>
        <dbReference type="ARBA" id="ARBA00022801"/>
    </source>
</evidence>
<dbReference type="GO" id="GO:0005737">
    <property type="term" value="C:cytoplasm"/>
    <property type="evidence" value="ECO:0007669"/>
    <property type="project" value="InterPro"/>
</dbReference>
<evidence type="ECO:0000256" key="7">
    <source>
        <dbReference type="SAM" id="MobiDB-lite"/>
    </source>
</evidence>
<dbReference type="HAMAP" id="MF_00181">
    <property type="entry name" value="Cytosol_peptidase_M17"/>
    <property type="match status" value="1"/>
</dbReference>
<sequence>MNKFRLAKHLNCTLLRSYSKMNSDIILGVYDKSKGLSTTDAKNAAEGLSDSLINKAKWDIGKTRLTYTNNGRTVLVGLGSSLDKSSNAEKVEEESEGEKKDPYKQNNKIELSNQFINRNSNSSFDIETAEKIRECIKGAVKALKSDDRKSTKEIKLDALLAGEGYQRQVIEGAVLGTYDYILPDGEQFDSSLKKKPTITINPLTNKSNDWDKVVIYAESQILAATLCETPANLMTPTIFAETMRSKFDSIKNTSVQIHDREWASSLGMESFLTVAKGSDQEPKVLEVNYKGNPNSDQIDLILVGKGITFDSGGISIKPSSGMKDMKGDMGGAACTVSALHGIARLNLPINVISIAFLCENMPSGGAVKPGDVIRAMNKKSIEIDNTDAEGRLILADALCYASTKNPKIIVDCATLTGAVVVALGHAASGVYTNSQSLWQCIDESGQATNDYMWRMPLFKSKFMKQLKSHVAHLNNIGGRPAGSCTAATFLSEFVDFNHVQHWAHIDIAGTSQVSSEMTGAPTRCLIELASNLNNVE</sequence>
<gene>
    <name evidence="9" type="ORF">AKO1_004788</name>
</gene>
<dbReference type="GO" id="GO:0006508">
    <property type="term" value="P:proteolysis"/>
    <property type="evidence" value="ECO:0007669"/>
    <property type="project" value="UniProtKB-KW"/>
</dbReference>
<dbReference type="Pfam" id="PF00883">
    <property type="entry name" value="Peptidase_M17"/>
    <property type="match status" value="1"/>
</dbReference>
<dbReference type="InterPro" id="IPR000819">
    <property type="entry name" value="Peptidase_M17_C"/>
</dbReference>
<organism evidence="9 10">
    <name type="scientific">Acrasis kona</name>
    <dbReference type="NCBI Taxonomy" id="1008807"/>
    <lineage>
        <taxon>Eukaryota</taxon>
        <taxon>Discoba</taxon>
        <taxon>Heterolobosea</taxon>
        <taxon>Tetramitia</taxon>
        <taxon>Eutetramitia</taxon>
        <taxon>Acrasidae</taxon>
        <taxon>Acrasis</taxon>
    </lineage>
</organism>
<dbReference type="CDD" id="cd00433">
    <property type="entry name" value="Peptidase_M17"/>
    <property type="match status" value="1"/>
</dbReference>
<dbReference type="Gene3D" id="3.40.220.10">
    <property type="entry name" value="Leucine Aminopeptidase, subunit E, domain 1"/>
    <property type="match status" value="1"/>
</dbReference>
<comment type="similarity">
    <text evidence="2">Belongs to the peptidase M17 family.</text>
</comment>
<dbReference type="Proteomes" id="UP001431209">
    <property type="component" value="Unassembled WGS sequence"/>
</dbReference>
<dbReference type="PANTHER" id="PTHR11963:SF23">
    <property type="entry name" value="CYTOSOL AMINOPEPTIDASE"/>
    <property type="match status" value="1"/>
</dbReference>
<dbReference type="GO" id="GO:0030145">
    <property type="term" value="F:manganese ion binding"/>
    <property type="evidence" value="ECO:0007669"/>
    <property type="project" value="InterPro"/>
</dbReference>
<name>A0AAW2Z6A7_9EUKA</name>
<protein>
    <recommendedName>
        <fullName evidence="3">leucyl aminopeptidase</fullName>
        <ecNumber evidence="3">3.4.11.1</ecNumber>
    </recommendedName>
</protein>
<keyword evidence="4 9" id="KW-0031">Aminopeptidase</keyword>
<evidence type="ECO:0000313" key="10">
    <source>
        <dbReference type="Proteomes" id="UP001431209"/>
    </source>
</evidence>
<dbReference type="EMBL" id="JAOPGA020001028">
    <property type="protein sequence ID" value="KAL0484206.1"/>
    <property type="molecule type" value="Genomic_DNA"/>
</dbReference>
<dbReference type="InterPro" id="IPR043472">
    <property type="entry name" value="Macro_dom-like"/>
</dbReference>
<dbReference type="SUPFAM" id="SSF53187">
    <property type="entry name" value="Zn-dependent exopeptidases"/>
    <property type="match status" value="1"/>
</dbReference>
<feature type="region of interest" description="Disordered" evidence="7">
    <location>
        <begin position="86"/>
        <end position="107"/>
    </location>
</feature>
<proteinExistence type="inferred from homology"/>
<dbReference type="InterPro" id="IPR023042">
    <property type="entry name" value="Peptidase_M17_leu_NH2_pept"/>
</dbReference>
<keyword evidence="5" id="KW-0645">Protease</keyword>
<evidence type="ECO:0000256" key="4">
    <source>
        <dbReference type="ARBA" id="ARBA00022438"/>
    </source>
</evidence>
<dbReference type="InterPro" id="IPR011356">
    <property type="entry name" value="Leucine_aapep/pepB"/>
</dbReference>
<feature type="domain" description="Cytosol aminopeptidase" evidence="8">
    <location>
        <begin position="385"/>
        <end position="392"/>
    </location>
</feature>
<evidence type="ECO:0000256" key="5">
    <source>
        <dbReference type="ARBA" id="ARBA00022670"/>
    </source>
</evidence>
<dbReference type="PROSITE" id="PS00631">
    <property type="entry name" value="CYTOSOL_AP"/>
    <property type="match status" value="1"/>
</dbReference>
<keyword evidence="6" id="KW-0378">Hydrolase</keyword>
<dbReference type="PRINTS" id="PR00481">
    <property type="entry name" value="LAMNOPPTDASE"/>
</dbReference>
<accession>A0AAW2Z6A7</accession>
<evidence type="ECO:0000256" key="1">
    <source>
        <dbReference type="ARBA" id="ARBA00000135"/>
    </source>
</evidence>
<evidence type="ECO:0000313" key="9">
    <source>
        <dbReference type="EMBL" id="KAL0484206.1"/>
    </source>
</evidence>
<keyword evidence="10" id="KW-1185">Reference proteome</keyword>
<reference evidence="9 10" key="1">
    <citation type="submission" date="2024-03" db="EMBL/GenBank/DDBJ databases">
        <title>The Acrasis kona genome and developmental transcriptomes reveal deep origins of eukaryotic multicellular pathways.</title>
        <authorList>
            <person name="Sheikh S."/>
            <person name="Fu C.-J."/>
            <person name="Brown M.W."/>
            <person name="Baldauf S.L."/>
        </authorList>
    </citation>
    <scope>NUCLEOTIDE SEQUENCE [LARGE SCALE GENOMIC DNA]</scope>
    <source>
        <strain evidence="9 10">ATCC MYA-3509</strain>
    </source>
</reference>
<dbReference type="Gene3D" id="3.40.630.10">
    <property type="entry name" value="Zn peptidases"/>
    <property type="match status" value="1"/>
</dbReference>
<dbReference type="GO" id="GO:0070006">
    <property type="term" value="F:metalloaminopeptidase activity"/>
    <property type="evidence" value="ECO:0007669"/>
    <property type="project" value="InterPro"/>
</dbReference>
<comment type="caution">
    <text evidence="9">The sequence shown here is derived from an EMBL/GenBank/DDBJ whole genome shotgun (WGS) entry which is preliminary data.</text>
</comment>
<evidence type="ECO:0000256" key="3">
    <source>
        <dbReference type="ARBA" id="ARBA00012565"/>
    </source>
</evidence>
<evidence type="ECO:0000256" key="2">
    <source>
        <dbReference type="ARBA" id="ARBA00009528"/>
    </source>
</evidence>
<dbReference type="EC" id="3.4.11.1" evidence="3"/>